<dbReference type="InParanoid" id="C5L3H7"/>
<name>C5L3H7_PERM5</name>
<organism evidence="2">
    <name type="scientific">Perkinsus marinus (strain ATCC 50983 / TXsc)</name>
    <dbReference type="NCBI Taxonomy" id="423536"/>
    <lineage>
        <taxon>Eukaryota</taxon>
        <taxon>Sar</taxon>
        <taxon>Alveolata</taxon>
        <taxon>Perkinsozoa</taxon>
        <taxon>Perkinsea</taxon>
        <taxon>Perkinsida</taxon>
        <taxon>Perkinsidae</taxon>
        <taxon>Perkinsus</taxon>
    </lineage>
</organism>
<dbReference type="AlphaFoldDB" id="C5L3H7"/>
<dbReference type="RefSeq" id="XP_002776740.1">
    <property type="nucleotide sequence ID" value="XM_002776694.1"/>
</dbReference>
<accession>C5L3H7</accession>
<dbReference type="GeneID" id="9042808"/>
<dbReference type="Proteomes" id="UP000007800">
    <property type="component" value="Unassembled WGS sequence"/>
</dbReference>
<evidence type="ECO:0000313" key="1">
    <source>
        <dbReference type="EMBL" id="EER08556.1"/>
    </source>
</evidence>
<dbReference type="OrthoDB" id="445371at2759"/>
<reference evidence="1 2" key="1">
    <citation type="submission" date="2008-07" db="EMBL/GenBank/DDBJ databases">
        <authorList>
            <person name="El-Sayed N."/>
            <person name="Caler E."/>
            <person name="Inman J."/>
            <person name="Amedeo P."/>
            <person name="Hass B."/>
            <person name="Wortman J."/>
        </authorList>
    </citation>
    <scope>NUCLEOTIDE SEQUENCE [LARGE SCALE GENOMIC DNA]</scope>
    <source>
        <strain evidence="2">ATCC 50983 / TXsc</strain>
    </source>
</reference>
<protein>
    <submittedName>
        <fullName evidence="1">Uncharacterized protein</fullName>
    </submittedName>
</protein>
<evidence type="ECO:0000313" key="2">
    <source>
        <dbReference type="Proteomes" id="UP000007800"/>
    </source>
</evidence>
<dbReference type="OMA" id="CKRTLEM"/>
<sequence>MFNPTTLDVRCKRTLEMLLRPKYFRIIQPWLAISMDVDKEILAHVGDILQRPPPKLGSRSLPNGYNLRRALATAVQGSLDIEQLRDGTPFGPRCKCISSRTVTRGIYKSGDDVHRAFAMENRPLRSLPFSQIFTPRVLKRIEECRFKSLHVGRVDQRWSGFFEVCGYSMRTCPAMQH</sequence>
<keyword evidence="2" id="KW-1185">Reference proteome</keyword>
<gene>
    <name evidence="1" type="ORF">Pmar_PMAR017609</name>
</gene>
<dbReference type="EMBL" id="GG678922">
    <property type="protein sequence ID" value="EER08556.1"/>
    <property type="molecule type" value="Genomic_DNA"/>
</dbReference>
<proteinExistence type="predicted"/>